<proteinExistence type="predicted"/>
<evidence type="ECO:0000313" key="2">
    <source>
        <dbReference type="EMBL" id="KAF7568899.1"/>
    </source>
</evidence>
<dbReference type="EMBL" id="NRDI02000057">
    <property type="protein sequence ID" value="KAI1507133.1"/>
    <property type="molecule type" value="Genomic_DNA"/>
</dbReference>
<reference evidence="2 10" key="1">
    <citation type="journal article" date="2018" name="BMC Genomics">
        <title>Comparative genomics of the wheat fungal pathogen Pyrenophora tritici-repentis reveals chromosomal variations and genome plasticity.</title>
        <authorList>
            <person name="Moolhuijzen P."/>
            <person name="See P.T."/>
            <person name="Hane J.K."/>
            <person name="Shi G."/>
            <person name="Liu Z."/>
            <person name="Oliver R.P."/>
            <person name="Moffat C.S."/>
        </authorList>
    </citation>
    <scope>NUCLEOTIDE SEQUENCE [LARGE SCALE GENOMIC DNA]</scope>
    <source>
        <strain evidence="2">M4</strain>
    </source>
</reference>
<dbReference type="EMBL" id="NRDI02000004">
    <property type="protein sequence ID" value="KAI1516670.1"/>
    <property type="molecule type" value="Genomic_DNA"/>
</dbReference>
<evidence type="ECO:0000313" key="8">
    <source>
        <dbReference type="EMBL" id="KAI1514539.1"/>
    </source>
</evidence>
<dbReference type="EMBL" id="NQIK02000005">
    <property type="protein sequence ID" value="KAF7569995.1"/>
    <property type="molecule type" value="Genomic_DNA"/>
</dbReference>
<dbReference type="EMBL" id="NRDI02000007">
    <property type="protein sequence ID" value="KAI1514539.1"/>
    <property type="molecule type" value="Genomic_DNA"/>
</dbReference>
<evidence type="ECO:0000313" key="9">
    <source>
        <dbReference type="EMBL" id="KAI1516670.1"/>
    </source>
</evidence>
<gene>
    <name evidence="9" type="ORF">Ptr86124_003607</name>
    <name evidence="8" type="ORF">Ptr86124_005862</name>
    <name evidence="6" type="ORF">Ptr86124_010917</name>
    <name evidence="7" type="ORF">Ptr86124_010922</name>
    <name evidence="5" type="ORF">Ptr86124_012557</name>
    <name evidence="4" type="ORF">Ptr86124_013936</name>
    <name evidence="3" type="ORF">PtrM4_099970</name>
    <name evidence="2" type="ORF">PtrM4_113140</name>
</gene>
<evidence type="ECO:0000313" key="5">
    <source>
        <dbReference type="EMBL" id="KAI1508605.1"/>
    </source>
</evidence>
<dbReference type="Proteomes" id="UP000249757">
    <property type="component" value="Unassembled WGS sequence"/>
</dbReference>
<evidence type="ECO:0000256" key="1">
    <source>
        <dbReference type="SAM" id="SignalP"/>
    </source>
</evidence>
<feature type="chain" id="PRO_5042700758" evidence="1">
    <location>
        <begin position="20"/>
        <end position="104"/>
    </location>
</feature>
<evidence type="ECO:0000313" key="11">
    <source>
        <dbReference type="Proteomes" id="UP000249757"/>
    </source>
</evidence>
<dbReference type="Proteomes" id="UP000245464">
    <property type="component" value="Chromosome 5"/>
</dbReference>
<keyword evidence="1" id="KW-0732">Signal</keyword>
<reference evidence="5" key="2">
    <citation type="submission" date="2021-05" db="EMBL/GenBank/DDBJ databases">
        <authorList>
            <person name="Moolhuijzen P.M."/>
            <person name="Moffat C.S."/>
        </authorList>
    </citation>
    <scope>NUCLEOTIDE SEQUENCE</scope>
    <source>
        <strain evidence="5">86-124</strain>
    </source>
</reference>
<evidence type="ECO:0000313" key="7">
    <source>
        <dbReference type="EMBL" id="KAI1509884.1"/>
    </source>
</evidence>
<evidence type="ECO:0000313" key="6">
    <source>
        <dbReference type="EMBL" id="KAI1509879.1"/>
    </source>
</evidence>
<feature type="signal peptide" evidence="1">
    <location>
        <begin position="1"/>
        <end position="19"/>
    </location>
</feature>
<evidence type="ECO:0000313" key="4">
    <source>
        <dbReference type="EMBL" id="KAI1507133.1"/>
    </source>
</evidence>
<dbReference type="EMBL" id="NRDI02000018">
    <property type="protein sequence ID" value="KAI1509884.1"/>
    <property type="molecule type" value="Genomic_DNA"/>
</dbReference>
<protein>
    <submittedName>
        <fullName evidence="5">Uncharacterized protein</fullName>
    </submittedName>
</protein>
<evidence type="ECO:0000313" key="3">
    <source>
        <dbReference type="EMBL" id="KAF7569995.1"/>
    </source>
</evidence>
<keyword evidence="11" id="KW-1185">Reference proteome</keyword>
<dbReference type="PROSITE" id="PS51257">
    <property type="entry name" value="PROKAR_LIPOPROTEIN"/>
    <property type="match status" value="1"/>
</dbReference>
<reference evidence="11" key="4">
    <citation type="journal article" date="2022" name="Microb. Genom.">
        <title>A global pangenome for the wheat fungal pathogen Pyrenophora tritici-repentis and prediction of effector protein structural homology.</title>
        <authorList>
            <person name="Moolhuijzen P.M."/>
            <person name="See P.T."/>
            <person name="Shi G."/>
            <person name="Powell H.R."/>
            <person name="Cockram J."/>
            <person name="Jorgensen L.N."/>
            <person name="Benslimane H."/>
            <person name="Strelkov S.E."/>
            <person name="Turner J."/>
            <person name="Liu Z."/>
            <person name="Moffat C.S."/>
        </authorList>
    </citation>
    <scope>NUCLEOTIDE SEQUENCE [LARGE SCALE GENOMIC DNA]</scope>
</reference>
<dbReference type="EMBL" id="NRDI02000025">
    <property type="protein sequence ID" value="KAI1508605.1"/>
    <property type="molecule type" value="Genomic_DNA"/>
</dbReference>
<name>A0A2W1CQA7_9PLEO</name>
<evidence type="ECO:0000313" key="10">
    <source>
        <dbReference type="Proteomes" id="UP000245464"/>
    </source>
</evidence>
<dbReference type="EMBL" id="NRDI02000018">
    <property type="protein sequence ID" value="KAI1509879.1"/>
    <property type="molecule type" value="Genomic_DNA"/>
</dbReference>
<dbReference type="AlphaFoldDB" id="A0A2W1CQA7"/>
<organism evidence="5 11">
    <name type="scientific">Pyrenophora tritici-repentis</name>
    <dbReference type="NCBI Taxonomy" id="45151"/>
    <lineage>
        <taxon>Eukaryota</taxon>
        <taxon>Fungi</taxon>
        <taxon>Dikarya</taxon>
        <taxon>Ascomycota</taxon>
        <taxon>Pezizomycotina</taxon>
        <taxon>Dothideomycetes</taxon>
        <taxon>Pleosporomycetidae</taxon>
        <taxon>Pleosporales</taxon>
        <taxon>Pleosporineae</taxon>
        <taxon>Pleosporaceae</taxon>
        <taxon>Pyrenophora</taxon>
    </lineage>
</organism>
<reference evidence="5" key="3">
    <citation type="journal article" date="2022" name="bioRxiv">
        <title>A global pangenome for the wheat fungal pathogen Pyrenophora tritici-repentis and prediction of effector protein structural homology.</title>
        <authorList>
            <person name="Moolhuijzen P."/>
            <person name="See P.T."/>
            <person name="Shi G."/>
            <person name="Powell H.R."/>
            <person name="Cockram J."/>
            <person name="Jorgensen L.N."/>
            <person name="Benslimane H."/>
            <person name="Strelkov S.E."/>
            <person name="Turner J."/>
            <person name="Liu Z."/>
            <person name="Moffat C.S."/>
        </authorList>
    </citation>
    <scope>NUCLEOTIDE SEQUENCE</scope>
    <source>
        <strain evidence="5">86-124</strain>
    </source>
</reference>
<dbReference type="Proteomes" id="UP000245464">
    <property type="component" value="Chromosome 6"/>
</dbReference>
<accession>A0A2W1CQA7</accession>
<comment type="caution">
    <text evidence="5">The sequence shown here is derived from an EMBL/GenBank/DDBJ whole genome shotgun (WGS) entry which is preliminary data.</text>
</comment>
<dbReference type="OMA" id="TQKACAN"/>
<dbReference type="EMBL" id="NQIK02000006">
    <property type="protein sequence ID" value="KAF7568899.1"/>
    <property type="molecule type" value="Genomic_DNA"/>
</dbReference>
<sequence length="104" mass="11088">MKFLTAATLFTLLPALSMACAVYDNCLCQNSDGSFNDDATQKACANFSGNYDVFDDGRHYCAAAAIHAGAAGGAILSFNNCRFRETCNNHGATGDSNCWAKEWA</sequence>